<dbReference type="Pfam" id="PF05135">
    <property type="entry name" value="Phage_connect_1"/>
    <property type="match status" value="1"/>
</dbReference>
<gene>
    <name evidence="1" type="ORF">HYG85_04580</name>
</gene>
<keyword evidence="2" id="KW-1185">Reference proteome</keyword>
<evidence type="ECO:0000313" key="1">
    <source>
        <dbReference type="EMBL" id="QUH28229.1"/>
    </source>
</evidence>
<dbReference type="Gene3D" id="1.10.3230.30">
    <property type="entry name" value="Phage gp6-like head-tail connector protein"/>
    <property type="match status" value="1"/>
</dbReference>
<protein>
    <submittedName>
        <fullName evidence="1">Phage gp6-like head-tail connector protein</fullName>
    </submittedName>
</protein>
<dbReference type="AlphaFoldDB" id="A0A8J8M8G8"/>
<dbReference type="InterPro" id="IPR006450">
    <property type="entry name" value="Phage_HK97_gp6-like"/>
</dbReference>
<evidence type="ECO:0000313" key="2">
    <source>
        <dbReference type="Proteomes" id="UP000677305"/>
    </source>
</evidence>
<dbReference type="CDD" id="cd08054">
    <property type="entry name" value="gp6"/>
    <property type="match status" value="1"/>
</dbReference>
<proteinExistence type="predicted"/>
<dbReference type="KEGG" id="vgu:HYG85_04580"/>
<name>A0A8J8M8G8_9FIRM</name>
<dbReference type="RefSeq" id="WP_212692482.1">
    <property type="nucleotide sequence ID" value="NZ_CAJXUH010000020.1"/>
</dbReference>
<sequence length="86" mass="9787">MIVSLEEVKQHLRIETDEDDISIQTMIHAAESFIRSSTDSVIDDKDNRAKMICLFLIADMYENRGLASEKGNSGIREIAKMMLLQL</sequence>
<dbReference type="InterPro" id="IPR021146">
    <property type="entry name" value="Phage_gp6-like_head-tail"/>
</dbReference>
<dbReference type="EMBL" id="CP058561">
    <property type="protein sequence ID" value="QUH28229.1"/>
    <property type="molecule type" value="Genomic_DNA"/>
</dbReference>
<reference evidence="1 2" key="1">
    <citation type="submission" date="2020-07" db="EMBL/GenBank/DDBJ databases">
        <title>Vallitalea guaymasensis genome.</title>
        <authorList>
            <person name="Postec A."/>
        </authorList>
    </citation>
    <scope>NUCLEOTIDE SEQUENCE [LARGE SCALE GENOMIC DNA]</scope>
    <source>
        <strain evidence="1 2">Ra1766G1</strain>
    </source>
</reference>
<accession>A0A8J8M8G8</accession>
<dbReference type="NCBIfam" id="TIGR01560">
    <property type="entry name" value="put_DNA_pack"/>
    <property type="match status" value="1"/>
</dbReference>
<organism evidence="1 2">
    <name type="scientific">Vallitalea guaymasensis</name>
    <dbReference type="NCBI Taxonomy" id="1185412"/>
    <lineage>
        <taxon>Bacteria</taxon>
        <taxon>Bacillati</taxon>
        <taxon>Bacillota</taxon>
        <taxon>Clostridia</taxon>
        <taxon>Lachnospirales</taxon>
        <taxon>Vallitaleaceae</taxon>
        <taxon>Vallitalea</taxon>
    </lineage>
</organism>
<dbReference type="Proteomes" id="UP000677305">
    <property type="component" value="Chromosome"/>
</dbReference>